<dbReference type="GO" id="GO:0008270">
    <property type="term" value="F:zinc ion binding"/>
    <property type="evidence" value="ECO:0007669"/>
    <property type="project" value="InterPro"/>
</dbReference>
<dbReference type="Proteomes" id="UP000664534">
    <property type="component" value="Unassembled WGS sequence"/>
</dbReference>
<dbReference type="OrthoDB" id="2991872at2759"/>
<dbReference type="GO" id="GO:0000981">
    <property type="term" value="F:DNA-binding transcription factor activity, RNA polymerase II-specific"/>
    <property type="evidence" value="ECO:0007669"/>
    <property type="project" value="InterPro"/>
</dbReference>
<keyword evidence="3" id="KW-1185">Reference proteome</keyword>
<dbReference type="PANTHER" id="PTHR38791">
    <property type="entry name" value="ZN(II)2CYS6 TRANSCRIPTION FACTOR (EUROFUNG)-RELATED-RELATED"/>
    <property type="match status" value="1"/>
</dbReference>
<proteinExistence type="predicted"/>
<dbReference type="Pfam" id="PF11951">
    <property type="entry name" value="Fungal_trans_2"/>
    <property type="match status" value="1"/>
</dbReference>
<dbReference type="CDD" id="cd00067">
    <property type="entry name" value="GAL4"/>
    <property type="match status" value="1"/>
</dbReference>
<name>A0A8H3IAG6_9LECA</name>
<dbReference type="PANTHER" id="PTHR38791:SF5">
    <property type="entry name" value="TRANSCRIPTION FACTOR DBAG-RELATED"/>
    <property type="match status" value="1"/>
</dbReference>
<evidence type="ECO:0000313" key="2">
    <source>
        <dbReference type="EMBL" id="CAF9911138.1"/>
    </source>
</evidence>
<dbReference type="InterPro" id="IPR053175">
    <property type="entry name" value="DHMBA_Reg_Transcription_Factor"/>
</dbReference>
<evidence type="ECO:0000256" key="1">
    <source>
        <dbReference type="ARBA" id="ARBA00023242"/>
    </source>
</evidence>
<evidence type="ECO:0000313" key="3">
    <source>
        <dbReference type="Proteomes" id="UP000664534"/>
    </source>
</evidence>
<comment type="caution">
    <text evidence="2">The sequence shown here is derived from an EMBL/GenBank/DDBJ whole genome shotgun (WGS) entry which is preliminary data.</text>
</comment>
<organism evidence="2 3">
    <name type="scientific">Imshaugia aleurites</name>
    <dbReference type="NCBI Taxonomy" id="172621"/>
    <lineage>
        <taxon>Eukaryota</taxon>
        <taxon>Fungi</taxon>
        <taxon>Dikarya</taxon>
        <taxon>Ascomycota</taxon>
        <taxon>Pezizomycotina</taxon>
        <taxon>Lecanoromycetes</taxon>
        <taxon>OSLEUM clade</taxon>
        <taxon>Lecanoromycetidae</taxon>
        <taxon>Lecanorales</taxon>
        <taxon>Lecanorineae</taxon>
        <taxon>Parmeliaceae</taxon>
        <taxon>Imshaugia</taxon>
    </lineage>
</organism>
<accession>A0A8H3IAG6</accession>
<dbReference type="AlphaFoldDB" id="A0A8H3IAG6"/>
<sequence>MRLTTQCDQARPCCGQCRRSQRECPGYRDEQDTVFRNETSKVVNKAQAGTTRENSKLASPESIIKLIRNDDVGNAAIDLSVVPNHLVDRTTVPFRGLSVPIEDGATYYFFYNYVSEDPVSLSSYAHMLPTVYRQDSSFSALPKIIEAIGMAGISNVKQAPELMVAAGQNYAKGIRAISASIQDSKKANTDQTLMAVMLLALFETVTCSNPESMRSWANHVSGATAIARLRGTDQLRTKVGRKIFEVLSHQILIDCLQRRLMIPPDVMEWAEMATEGESKETLPAQQLFQIAGRLCALRAAVDRCDNNDIGVVTLAEFVDSDLEDWKNSLPPAFSYTIQHSANTEEAFSNTYHVYNSTWATSVWNVYRCTRILNQQVIIDWLGRNSMPNPALDEAQRRKSKTLLANLAYDICASAPFILGPSPSSVWPSRPPRAAAGAQLLWPFYLVATMEQRSPGMRAWIITRLEMIGRTMGIKQAESLANVLRTKREITAWDKFERMRADEVVSEW</sequence>
<reference evidence="2" key="1">
    <citation type="submission" date="2021-03" db="EMBL/GenBank/DDBJ databases">
        <authorList>
            <person name="Tagirdzhanova G."/>
        </authorList>
    </citation>
    <scope>NUCLEOTIDE SEQUENCE</scope>
</reference>
<protein>
    <submittedName>
        <fullName evidence="2">Uncharacterized protein</fullName>
    </submittedName>
</protein>
<keyword evidence="1" id="KW-0539">Nucleus</keyword>
<dbReference type="InterPro" id="IPR001138">
    <property type="entry name" value="Zn2Cys6_DnaBD"/>
</dbReference>
<dbReference type="EMBL" id="CAJPDT010000008">
    <property type="protein sequence ID" value="CAF9911138.1"/>
    <property type="molecule type" value="Genomic_DNA"/>
</dbReference>
<dbReference type="InterPro" id="IPR021858">
    <property type="entry name" value="Fun_TF"/>
</dbReference>
<gene>
    <name evidence="2" type="ORF">IMSHALPRED_009939</name>
</gene>